<dbReference type="PANTHER" id="PTHR43969:SF9">
    <property type="entry name" value="GLUTATHIONE S TRANSFERASE D10, ISOFORM A-RELATED"/>
    <property type="match status" value="1"/>
</dbReference>
<dbReference type="GO" id="GO:0004364">
    <property type="term" value="F:glutathione transferase activity"/>
    <property type="evidence" value="ECO:0007669"/>
    <property type="project" value="TreeGrafter"/>
</dbReference>
<comment type="subunit">
    <text evidence="1">Homodimer.</text>
</comment>
<dbReference type="Gene3D" id="1.20.1050.10">
    <property type="match status" value="1"/>
</dbReference>
<dbReference type="SUPFAM" id="SSF47616">
    <property type="entry name" value="GST C-terminal domain-like"/>
    <property type="match status" value="1"/>
</dbReference>
<feature type="domain" description="GST N-terminal" evidence="2">
    <location>
        <begin position="1"/>
        <end position="81"/>
    </location>
</feature>
<reference evidence="4" key="1">
    <citation type="submission" date="2018-06" db="EMBL/GenBank/DDBJ databases">
        <authorList>
            <person name="Zhirakovskaya E."/>
        </authorList>
    </citation>
    <scope>NUCLEOTIDE SEQUENCE</scope>
</reference>
<evidence type="ECO:0008006" key="5">
    <source>
        <dbReference type="Google" id="ProtNLM"/>
    </source>
</evidence>
<sequence length="218" mass="24543">MVEIYGNDLSLFSNKVKLAANAIGTEYEFKNLDFQAGDLGKPEFLAINPVGKMPALKDGEFTLFESTSMIKYLADKQKSELYPQELQARYTVDKWLEFVSIHIGASVTKVLFNKKFAPIMGLPVDERSMEDGINFYKRFLPIVDTQLSQSKYLASDTLSLADITLLAILDPSEVAGHDITPYANVVKWREELKKEKFYTDSFKSYDDAFQAVMASASS</sequence>
<protein>
    <recommendedName>
        <fullName evidence="5">Glutathione S-transferase</fullName>
    </recommendedName>
</protein>
<dbReference type="AlphaFoldDB" id="A0A3B1DG55"/>
<feature type="domain" description="GST C-terminal" evidence="3">
    <location>
        <begin position="85"/>
        <end position="215"/>
    </location>
</feature>
<dbReference type="InterPro" id="IPR036249">
    <property type="entry name" value="Thioredoxin-like_sf"/>
</dbReference>
<dbReference type="SFLD" id="SFLDS00019">
    <property type="entry name" value="Glutathione_Transferase_(cytos"/>
    <property type="match status" value="1"/>
</dbReference>
<dbReference type="PROSITE" id="PS50405">
    <property type="entry name" value="GST_CTER"/>
    <property type="match status" value="1"/>
</dbReference>
<accession>A0A3B1DG55</accession>
<dbReference type="PROSITE" id="PS50404">
    <property type="entry name" value="GST_NTER"/>
    <property type="match status" value="1"/>
</dbReference>
<organism evidence="4">
    <name type="scientific">hydrothermal vent metagenome</name>
    <dbReference type="NCBI Taxonomy" id="652676"/>
    <lineage>
        <taxon>unclassified sequences</taxon>
        <taxon>metagenomes</taxon>
        <taxon>ecological metagenomes</taxon>
    </lineage>
</organism>
<dbReference type="InterPro" id="IPR004046">
    <property type="entry name" value="GST_C"/>
</dbReference>
<evidence type="ECO:0000259" key="2">
    <source>
        <dbReference type="PROSITE" id="PS50404"/>
    </source>
</evidence>
<dbReference type="GO" id="GO:0006749">
    <property type="term" value="P:glutathione metabolic process"/>
    <property type="evidence" value="ECO:0007669"/>
    <property type="project" value="TreeGrafter"/>
</dbReference>
<proteinExistence type="predicted"/>
<dbReference type="PANTHER" id="PTHR43969">
    <property type="entry name" value="GLUTATHIONE S TRANSFERASE D10, ISOFORM A-RELATED"/>
    <property type="match status" value="1"/>
</dbReference>
<dbReference type="InterPro" id="IPR036282">
    <property type="entry name" value="Glutathione-S-Trfase_C_sf"/>
</dbReference>
<dbReference type="Gene3D" id="3.40.30.10">
    <property type="entry name" value="Glutaredoxin"/>
    <property type="match status" value="1"/>
</dbReference>
<gene>
    <name evidence="4" type="ORF">MNBD_UNCLBAC01-210</name>
</gene>
<evidence type="ECO:0000256" key="1">
    <source>
        <dbReference type="ARBA" id="ARBA00011738"/>
    </source>
</evidence>
<dbReference type="SFLD" id="SFLDG00358">
    <property type="entry name" value="Main_(cytGST)"/>
    <property type="match status" value="1"/>
</dbReference>
<dbReference type="Pfam" id="PF00043">
    <property type="entry name" value="GST_C"/>
    <property type="match status" value="1"/>
</dbReference>
<evidence type="ECO:0000313" key="4">
    <source>
        <dbReference type="EMBL" id="VAX35753.1"/>
    </source>
</evidence>
<name>A0A3B1DG55_9ZZZZ</name>
<dbReference type="SUPFAM" id="SSF52833">
    <property type="entry name" value="Thioredoxin-like"/>
    <property type="match status" value="1"/>
</dbReference>
<dbReference type="InterPro" id="IPR040079">
    <property type="entry name" value="Glutathione_S-Trfase"/>
</dbReference>
<dbReference type="InterPro" id="IPR004045">
    <property type="entry name" value="Glutathione_S-Trfase_N"/>
</dbReference>
<dbReference type="InterPro" id="IPR010987">
    <property type="entry name" value="Glutathione-S-Trfase_C-like"/>
</dbReference>
<dbReference type="EMBL" id="UOGJ01000072">
    <property type="protein sequence ID" value="VAX35753.1"/>
    <property type="molecule type" value="Genomic_DNA"/>
</dbReference>
<evidence type="ECO:0000259" key="3">
    <source>
        <dbReference type="PROSITE" id="PS50405"/>
    </source>
</evidence>
<dbReference type="Pfam" id="PF02798">
    <property type="entry name" value="GST_N"/>
    <property type="match status" value="1"/>
</dbReference>